<dbReference type="Proteomes" id="UP000014500">
    <property type="component" value="Unassembled WGS sequence"/>
</dbReference>
<dbReference type="EMBL" id="JH432007">
    <property type="status" value="NOT_ANNOTATED_CDS"/>
    <property type="molecule type" value="Genomic_DNA"/>
</dbReference>
<proteinExistence type="predicted"/>
<feature type="compositionally biased region" description="Basic and acidic residues" evidence="1">
    <location>
        <begin position="145"/>
        <end position="155"/>
    </location>
</feature>
<sequence>MSSSPKSNMKDIKMFPQIEEEPEDSGLEVSSKFTVERVTLDPKTTSPTNKENQCTDDVFLEDFPQVPVIITEDCGSPAADNGHAMVNENGNATHSSDKSSRSSTRTWSGKRAESPTDGRIRRKSGDDVLTSNTGRKTHINLFDAFRPRSKSEASKNKKPTIISSVKNSIQNSLHLHPSSTHGQKNTPVSSSSSDKHNKHDMVGDSHKKTSMAAKVMDMFRSRSHSMTNDPRHRDGSPKIQRHYHYPAYASSHGYPGHYATITSASVQGALLRRQALDAAQRRASLGGHRSLDGALDTHSAILFRESRGY</sequence>
<evidence type="ECO:0000313" key="2">
    <source>
        <dbReference type="EnsemblMetazoa" id="SMAR010898-PA"/>
    </source>
</evidence>
<keyword evidence="3" id="KW-1185">Reference proteome</keyword>
<name>T1JAX4_STRMM</name>
<dbReference type="AlphaFoldDB" id="T1JAX4"/>
<feature type="compositionally biased region" description="Basic and acidic residues" evidence="1">
    <location>
        <begin position="193"/>
        <end position="207"/>
    </location>
</feature>
<evidence type="ECO:0000256" key="1">
    <source>
        <dbReference type="SAM" id="MobiDB-lite"/>
    </source>
</evidence>
<accession>T1JAX4</accession>
<reference evidence="3" key="1">
    <citation type="submission" date="2011-05" db="EMBL/GenBank/DDBJ databases">
        <authorList>
            <person name="Richards S.R."/>
            <person name="Qu J."/>
            <person name="Jiang H."/>
            <person name="Jhangiani S.N."/>
            <person name="Agravi P."/>
            <person name="Goodspeed R."/>
            <person name="Gross S."/>
            <person name="Mandapat C."/>
            <person name="Jackson L."/>
            <person name="Mathew T."/>
            <person name="Pu L."/>
            <person name="Thornton R."/>
            <person name="Saada N."/>
            <person name="Wilczek-Boney K.B."/>
            <person name="Lee S."/>
            <person name="Kovar C."/>
            <person name="Wu Y."/>
            <person name="Scherer S.E."/>
            <person name="Worley K.C."/>
            <person name="Muzny D.M."/>
            <person name="Gibbs R."/>
        </authorList>
    </citation>
    <scope>NUCLEOTIDE SEQUENCE</scope>
    <source>
        <strain evidence="3">Brora</strain>
    </source>
</reference>
<dbReference type="HOGENOM" id="CLU_901143_0_0_1"/>
<feature type="compositionally biased region" description="Basic and acidic residues" evidence="1">
    <location>
        <begin position="110"/>
        <end position="126"/>
    </location>
</feature>
<dbReference type="EnsemblMetazoa" id="SMAR010898-RA">
    <property type="protein sequence ID" value="SMAR010898-PA"/>
    <property type="gene ID" value="SMAR010898"/>
</dbReference>
<protein>
    <submittedName>
        <fullName evidence="2">Uncharacterized protein</fullName>
    </submittedName>
</protein>
<dbReference type="eggNOG" id="ENOG502SGM3">
    <property type="taxonomic scope" value="Eukaryota"/>
</dbReference>
<feature type="region of interest" description="Disordered" evidence="1">
    <location>
        <begin position="1"/>
        <end position="30"/>
    </location>
</feature>
<evidence type="ECO:0000313" key="3">
    <source>
        <dbReference type="Proteomes" id="UP000014500"/>
    </source>
</evidence>
<organism evidence="2 3">
    <name type="scientific">Strigamia maritima</name>
    <name type="common">European centipede</name>
    <name type="synonym">Geophilus maritimus</name>
    <dbReference type="NCBI Taxonomy" id="126957"/>
    <lineage>
        <taxon>Eukaryota</taxon>
        <taxon>Metazoa</taxon>
        <taxon>Ecdysozoa</taxon>
        <taxon>Arthropoda</taxon>
        <taxon>Myriapoda</taxon>
        <taxon>Chilopoda</taxon>
        <taxon>Pleurostigmophora</taxon>
        <taxon>Geophilomorpha</taxon>
        <taxon>Linotaeniidae</taxon>
        <taxon>Strigamia</taxon>
    </lineage>
</organism>
<reference evidence="2" key="2">
    <citation type="submission" date="2015-02" db="UniProtKB">
        <authorList>
            <consortium name="EnsemblMetazoa"/>
        </authorList>
    </citation>
    <scope>IDENTIFICATION</scope>
</reference>
<feature type="compositionally biased region" description="Polar residues" evidence="1">
    <location>
        <begin position="161"/>
        <end position="188"/>
    </location>
</feature>
<feature type="region of interest" description="Disordered" evidence="1">
    <location>
        <begin position="72"/>
        <end position="209"/>
    </location>
</feature>
<dbReference type="STRING" id="126957.T1JAX4"/>